<gene>
    <name evidence="3" type="ORF">PGLA1383_LOCUS25658</name>
</gene>
<keyword evidence="4" id="KW-1185">Reference proteome</keyword>
<dbReference type="Pfam" id="PF13640">
    <property type="entry name" value="2OG-FeII_Oxy_3"/>
    <property type="match status" value="1"/>
</dbReference>
<evidence type="ECO:0000313" key="3">
    <source>
        <dbReference type="EMBL" id="CAE8607751.1"/>
    </source>
</evidence>
<dbReference type="GO" id="GO:0016491">
    <property type="term" value="F:oxidoreductase activity"/>
    <property type="evidence" value="ECO:0007669"/>
    <property type="project" value="UniProtKB-KW"/>
</dbReference>
<accession>A0A813FBD9</accession>
<dbReference type="PANTHER" id="PTHR35169">
    <property type="entry name" value="FE2OG DIOXYGENASE DOMAIN-CONTAINING PROTEIN"/>
    <property type="match status" value="1"/>
</dbReference>
<comment type="similarity">
    <text evidence="1">Belongs to the iron/ascorbate-dependent oxidoreductase family.</text>
</comment>
<dbReference type="EMBL" id="CAJNNV010022057">
    <property type="protein sequence ID" value="CAE8607751.1"/>
    <property type="molecule type" value="Genomic_DNA"/>
</dbReference>
<keyword evidence="1" id="KW-0560">Oxidoreductase</keyword>
<sequence length="459" mass="51377">NSHYFGAAARFAAISGRHSFFTTPGSEVCSFFVAPVSFISSGSSGSFRVRDALPFLATRSKLEVLQVDDQFIGSFLRPWPSPYTRIYKSMRWATYFENLSGQAPYWDNHEDEGGESFQRLARQLSQFVCQNVRGSLAAALLHVVVHPHGQGYTVQELWAMPCDTNESEADLLGHGCQNQSCAATRKAEKVGAVVMQAGKLQGLKFRFQRQFTHWSSWCDEELRKAPLACTSSALLQHCQWRCRRAHPDTRFLLAPSWPLPQAVLNATRMAITQSVLVLDDLFTTAQSQGHYNALLHRKFRPEYDFEGAAQSSGMSHELLFTEPLVEELLAKVAANWPLNGTQVYRAYVNWFEAKDRAEPHRDQTPTGMPPHVVTVLYYANPTWNSSLCGGDTVFYRALCDGDASTCPDQQKSAILETVFPKQGRAVLFFGDIRHSAQPPLADCKEVRLTVAVKLRLGDD</sequence>
<dbReference type="AlphaFoldDB" id="A0A813FBD9"/>
<dbReference type="PROSITE" id="PS51471">
    <property type="entry name" value="FE2OG_OXY"/>
    <property type="match status" value="1"/>
</dbReference>
<keyword evidence="1" id="KW-0408">Iron</keyword>
<keyword evidence="1" id="KW-0479">Metal-binding</keyword>
<reference evidence="3" key="1">
    <citation type="submission" date="2021-02" db="EMBL/GenBank/DDBJ databases">
        <authorList>
            <person name="Dougan E. K."/>
            <person name="Rhodes N."/>
            <person name="Thang M."/>
            <person name="Chan C."/>
        </authorList>
    </citation>
    <scope>NUCLEOTIDE SEQUENCE</scope>
</reference>
<protein>
    <recommendedName>
        <fullName evidence="2">Fe2OG dioxygenase domain-containing protein</fullName>
    </recommendedName>
</protein>
<dbReference type="Proteomes" id="UP000654075">
    <property type="component" value="Unassembled WGS sequence"/>
</dbReference>
<dbReference type="Gene3D" id="2.60.120.620">
    <property type="entry name" value="q2cbj1_9rhob like domain"/>
    <property type="match status" value="1"/>
</dbReference>
<evidence type="ECO:0000256" key="1">
    <source>
        <dbReference type="RuleBase" id="RU003682"/>
    </source>
</evidence>
<evidence type="ECO:0000313" key="4">
    <source>
        <dbReference type="Proteomes" id="UP000654075"/>
    </source>
</evidence>
<proteinExistence type="inferred from homology"/>
<organism evidence="3 4">
    <name type="scientific">Polarella glacialis</name>
    <name type="common">Dinoflagellate</name>
    <dbReference type="NCBI Taxonomy" id="89957"/>
    <lineage>
        <taxon>Eukaryota</taxon>
        <taxon>Sar</taxon>
        <taxon>Alveolata</taxon>
        <taxon>Dinophyceae</taxon>
        <taxon>Suessiales</taxon>
        <taxon>Suessiaceae</taxon>
        <taxon>Polarella</taxon>
    </lineage>
</organism>
<evidence type="ECO:0000259" key="2">
    <source>
        <dbReference type="PROSITE" id="PS51471"/>
    </source>
</evidence>
<feature type="non-terminal residue" evidence="3">
    <location>
        <position position="1"/>
    </location>
</feature>
<dbReference type="GO" id="GO:0046872">
    <property type="term" value="F:metal ion binding"/>
    <property type="evidence" value="ECO:0007669"/>
    <property type="project" value="UniProtKB-KW"/>
</dbReference>
<feature type="domain" description="Fe2OG dioxygenase" evidence="2">
    <location>
        <begin position="337"/>
        <end position="456"/>
    </location>
</feature>
<name>A0A813FBD9_POLGL</name>
<dbReference type="PANTHER" id="PTHR35169:SF1">
    <property type="entry name" value="PROLYL 4-HYDROXYLASE ALPHA SUBUNIT FE(2+) 2OG DIOXYGENASE DOMAIN-CONTAINING PROTEIN"/>
    <property type="match status" value="1"/>
</dbReference>
<comment type="caution">
    <text evidence="3">The sequence shown here is derived from an EMBL/GenBank/DDBJ whole genome shotgun (WGS) entry which is preliminary data.</text>
</comment>
<dbReference type="InterPro" id="IPR044862">
    <property type="entry name" value="Pro_4_hyd_alph_FE2OG_OXY"/>
</dbReference>
<dbReference type="InterPro" id="IPR005123">
    <property type="entry name" value="Oxoglu/Fe-dep_dioxygenase_dom"/>
</dbReference>